<dbReference type="PANTHER" id="PTHR21198:SF7">
    <property type="entry name" value="ASPARTATE-GLUTAMATE RACEMASE FAMILY"/>
    <property type="match status" value="1"/>
</dbReference>
<organism evidence="2">
    <name type="scientific">bioreactor metagenome</name>
    <dbReference type="NCBI Taxonomy" id="1076179"/>
    <lineage>
        <taxon>unclassified sequences</taxon>
        <taxon>metagenomes</taxon>
        <taxon>ecological metagenomes</taxon>
    </lineage>
</organism>
<reference evidence="2" key="1">
    <citation type="submission" date="2019-08" db="EMBL/GenBank/DDBJ databases">
        <authorList>
            <person name="Kucharzyk K."/>
            <person name="Murdoch R.W."/>
            <person name="Higgins S."/>
            <person name="Loffler F."/>
        </authorList>
    </citation>
    <scope>NUCLEOTIDE SEQUENCE</scope>
</reference>
<dbReference type="InterPro" id="IPR033134">
    <property type="entry name" value="Asp/Glu_racemase_AS_2"/>
</dbReference>
<dbReference type="AlphaFoldDB" id="A0A645FI29"/>
<gene>
    <name evidence="2" type="primary">ygeA_17</name>
    <name evidence="2" type="ORF">SDC9_161377</name>
</gene>
<dbReference type="EMBL" id="VSSQ01060645">
    <property type="protein sequence ID" value="MPN14051.1"/>
    <property type="molecule type" value="Genomic_DNA"/>
</dbReference>
<dbReference type="SUPFAM" id="SSF53681">
    <property type="entry name" value="Aspartate/glutamate racemase"/>
    <property type="match status" value="1"/>
</dbReference>
<dbReference type="Gene3D" id="3.40.50.1860">
    <property type="match status" value="1"/>
</dbReference>
<evidence type="ECO:0000313" key="2">
    <source>
        <dbReference type="EMBL" id="MPN14051.1"/>
    </source>
</evidence>
<dbReference type="PANTHER" id="PTHR21198">
    <property type="entry name" value="GLUTAMATE RACEMASE"/>
    <property type="match status" value="1"/>
</dbReference>
<dbReference type="GO" id="GO:0047661">
    <property type="term" value="F:amino-acid racemase activity"/>
    <property type="evidence" value="ECO:0007669"/>
    <property type="project" value="InterPro"/>
</dbReference>
<proteinExistence type="predicted"/>
<keyword evidence="1 2" id="KW-0413">Isomerase</keyword>
<protein>
    <submittedName>
        <fullName evidence="2">Putative racemase YgeA</fullName>
        <ecNumber evidence="2">5.-.-.-</ecNumber>
    </submittedName>
</protein>
<name>A0A645FI29_9ZZZZ</name>
<dbReference type="PROSITE" id="PS00924">
    <property type="entry name" value="ASP_GLU_RACEMASE_2"/>
    <property type="match status" value="1"/>
</dbReference>
<sequence>MEQTFYKKALQEEGLEVQIPTKEERKELVRIVDEELTHGRILSESLERFWQLAELWQQQGAEGIVLGCTEIGLLVQKPRLEMAIFDTALIHAAKAVELALGTEEQLKYWDDRR</sequence>
<dbReference type="EC" id="5.-.-.-" evidence="2"/>
<dbReference type="InterPro" id="IPR015942">
    <property type="entry name" value="Asp/Glu/hydantoin_racemase"/>
</dbReference>
<evidence type="ECO:0000256" key="1">
    <source>
        <dbReference type="ARBA" id="ARBA00023235"/>
    </source>
</evidence>
<dbReference type="Pfam" id="PF01177">
    <property type="entry name" value="Asp_Glu_race"/>
    <property type="match status" value="1"/>
</dbReference>
<accession>A0A645FI29</accession>
<dbReference type="InterPro" id="IPR001920">
    <property type="entry name" value="Asp/Glu_race"/>
</dbReference>
<comment type="caution">
    <text evidence="2">The sequence shown here is derived from an EMBL/GenBank/DDBJ whole genome shotgun (WGS) entry which is preliminary data.</text>
</comment>